<keyword evidence="1" id="KW-1133">Transmembrane helix</keyword>
<dbReference type="PANTHER" id="PTHR34387">
    <property type="entry name" value="SLR1258 PROTEIN"/>
    <property type="match status" value="1"/>
</dbReference>
<dbReference type="PIRSF" id="PIRSF029033">
    <property type="entry name" value="UCP029033"/>
    <property type="match status" value="1"/>
</dbReference>
<dbReference type="RefSeq" id="WP_013681550.1">
    <property type="nucleotide sequence ID" value="NC_015318.1"/>
</dbReference>
<evidence type="ECO:0000313" key="2">
    <source>
        <dbReference type="EMBL" id="AEA33509.1"/>
    </source>
</evidence>
<proteinExistence type="predicted"/>
<dbReference type="eggNOG" id="COG2859">
    <property type="taxonomic scope" value="Bacteria"/>
</dbReference>
<dbReference type="AlphaFoldDB" id="F2LUQ4"/>
<keyword evidence="1" id="KW-0812">Transmembrane</keyword>
<dbReference type="Pfam" id="PF04402">
    <property type="entry name" value="SIMPL"/>
    <property type="match status" value="1"/>
</dbReference>
<dbReference type="KEGG" id="hmr:Hipma_0538"/>
<sequence length="235" mass="26570">MYKRESGWSGFWCGLFVAAGLTALGWFIMTTALSVKKLDRTVSVKGLSERLVKADVAIYPIELVVADNNPINLSKKLKYGKDAVDKFLKSEGFDDSEIFVSSPQITDNFANGYNSNARFRYTGKLIVTLYTHKVDSVVALDRKLFKLSEMGIMATNQKFQTVYLYTQLNKIKPVMIEQAIQNARKVAMKFANESSSELGSIKTAHQGYFSITDRDPNTPYIKRVRVVVNVVYYLR</sequence>
<feature type="transmembrane region" description="Helical" evidence="1">
    <location>
        <begin position="12"/>
        <end position="35"/>
    </location>
</feature>
<organism evidence="2 3">
    <name type="scientific">Hippea maritima (strain ATCC 700847 / DSM 10411 / MH2)</name>
    <dbReference type="NCBI Taxonomy" id="760142"/>
    <lineage>
        <taxon>Bacteria</taxon>
        <taxon>Pseudomonadati</taxon>
        <taxon>Campylobacterota</taxon>
        <taxon>Desulfurellia</taxon>
        <taxon>Desulfurellales</taxon>
        <taxon>Hippeaceae</taxon>
        <taxon>Hippea</taxon>
    </lineage>
</organism>
<accession>F2LUQ4</accession>
<dbReference type="PANTHER" id="PTHR34387:SF2">
    <property type="entry name" value="SLR1258 PROTEIN"/>
    <property type="match status" value="1"/>
</dbReference>
<gene>
    <name evidence="2" type="ordered locus">Hipma_0538</name>
</gene>
<keyword evidence="3" id="KW-1185">Reference proteome</keyword>
<dbReference type="HOGENOM" id="CLU_077423_1_0_7"/>
<reference evidence="2 3" key="1">
    <citation type="journal article" date="2011" name="Stand. Genomic Sci.">
        <title>Complete genome sequence of the thermophilic sulfur-reducer Hippea maritima type strain (MH(2)).</title>
        <authorList>
            <person name="Huntemann M."/>
            <person name="Lu M."/>
            <person name="Nolan M."/>
            <person name="Lapidus A."/>
            <person name="Lucas S."/>
            <person name="Hammon N."/>
            <person name="Deshpande S."/>
            <person name="Cheng J.F."/>
            <person name="Tapia R."/>
            <person name="Han C."/>
            <person name="Goodwin L."/>
            <person name="Pitluck S."/>
            <person name="Liolios K."/>
            <person name="Pagani I."/>
            <person name="Ivanova N."/>
            <person name="Ovchinikova G."/>
            <person name="Pati A."/>
            <person name="Chen A."/>
            <person name="Palaniappan K."/>
            <person name="Land M."/>
            <person name="Hauser L."/>
            <person name="Jeffries C.D."/>
            <person name="Detter J.C."/>
            <person name="Brambilla E.M."/>
            <person name="Rohde M."/>
            <person name="Spring S."/>
            <person name="Goker M."/>
            <person name="Woyke T."/>
            <person name="Bristow J."/>
            <person name="Eisen J.A."/>
            <person name="Markowitz V."/>
            <person name="Hugenholtz P."/>
            <person name="Kyrpides N.C."/>
            <person name="Klenk H.P."/>
            <person name="Mavromatis K."/>
        </authorList>
    </citation>
    <scope>NUCLEOTIDE SEQUENCE [LARGE SCALE GENOMIC DNA]</scope>
    <source>
        <strain evidence="3">ATCC 700847 / DSM 10411 / MH2</strain>
    </source>
</reference>
<dbReference type="EMBL" id="CP002606">
    <property type="protein sequence ID" value="AEA33509.1"/>
    <property type="molecule type" value="Genomic_DNA"/>
</dbReference>
<evidence type="ECO:0008006" key="4">
    <source>
        <dbReference type="Google" id="ProtNLM"/>
    </source>
</evidence>
<dbReference type="Proteomes" id="UP000008139">
    <property type="component" value="Chromosome"/>
</dbReference>
<dbReference type="InterPro" id="IPR016907">
    <property type="entry name" value="UCP029033"/>
</dbReference>
<dbReference type="InterPro" id="IPR007497">
    <property type="entry name" value="SIMPL/DUF541"/>
</dbReference>
<keyword evidence="1" id="KW-0472">Membrane</keyword>
<evidence type="ECO:0000313" key="3">
    <source>
        <dbReference type="Proteomes" id="UP000008139"/>
    </source>
</evidence>
<protein>
    <recommendedName>
        <fullName evidence="4">Periplasmic protein</fullName>
    </recommendedName>
</protein>
<evidence type="ECO:0000256" key="1">
    <source>
        <dbReference type="SAM" id="Phobius"/>
    </source>
</evidence>
<dbReference type="InterPro" id="IPR052022">
    <property type="entry name" value="26kDa_periplasmic_antigen"/>
</dbReference>
<name>F2LUQ4_HIPMA</name>
<dbReference type="STRING" id="760142.Hipma_0538"/>
<dbReference type="GO" id="GO:0006974">
    <property type="term" value="P:DNA damage response"/>
    <property type="evidence" value="ECO:0007669"/>
    <property type="project" value="TreeGrafter"/>
</dbReference>
<reference evidence="3" key="2">
    <citation type="submission" date="2011-03" db="EMBL/GenBank/DDBJ databases">
        <title>The complete genome of Hippea maritima DSM 10411.</title>
        <authorList>
            <consortium name="US DOE Joint Genome Institute (JGI-PGF)"/>
            <person name="Lucas S."/>
            <person name="Copeland A."/>
            <person name="Lapidus A."/>
            <person name="Bruce D."/>
            <person name="Goodwin L."/>
            <person name="Pitluck S."/>
            <person name="Peters L."/>
            <person name="Kyrpides N."/>
            <person name="Mavromatis K."/>
            <person name="Pagani I."/>
            <person name="Ivanova N."/>
            <person name="Mikhailova N."/>
            <person name="Lu M."/>
            <person name="Detter J.C."/>
            <person name="Tapia R."/>
            <person name="Han C."/>
            <person name="Land M."/>
            <person name="Hauser L."/>
            <person name="Markowitz V."/>
            <person name="Cheng J.-F."/>
            <person name="Hugenholtz P."/>
            <person name="Woyke T."/>
            <person name="Wu D."/>
            <person name="Spring S."/>
            <person name="Schroeder M."/>
            <person name="Brambilla E."/>
            <person name="Klenk H.-P."/>
            <person name="Eisen J.A."/>
        </authorList>
    </citation>
    <scope>NUCLEOTIDE SEQUENCE [LARGE SCALE GENOMIC DNA]</scope>
    <source>
        <strain evidence="3">ATCC 700847 / DSM 10411 / MH2</strain>
    </source>
</reference>
<dbReference type="InParanoid" id="F2LUQ4"/>